<proteinExistence type="predicted"/>
<accession>A0A9C7UTN2</accession>
<dbReference type="AlphaFoldDB" id="A0A9C7UTN2"/>
<evidence type="ECO:0000259" key="1">
    <source>
        <dbReference type="Pfam" id="PF07540"/>
    </source>
</evidence>
<dbReference type="Proteomes" id="UP001061958">
    <property type="component" value="Unassembled WGS sequence"/>
</dbReference>
<dbReference type="GO" id="GO:0005730">
    <property type="term" value="C:nucleolus"/>
    <property type="evidence" value="ECO:0007669"/>
    <property type="project" value="TreeGrafter"/>
</dbReference>
<dbReference type="GO" id="GO:0003682">
    <property type="term" value="F:chromatin binding"/>
    <property type="evidence" value="ECO:0007669"/>
    <property type="project" value="TreeGrafter"/>
</dbReference>
<dbReference type="OrthoDB" id="10263597at2759"/>
<reference evidence="2" key="1">
    <citation type="journal article" date="2022" name="Proc. Natl. Acad. Sci. U.S.A.">
        <title>Life cycle and functional genomics of the unicellular red alga Galdieria for elucidating algal and plant evolution and industrial use.</title>
        <authorList>
            <person name="Hirooka S."/>
            <person name="Itabashi T."/>
            <person name="Ichinose T.M."/>
            <person name="Onuma R."/>
            <person name="Fujiwara T."/>
            <person name="Yamashita S."/>
            <person name="Jong L.W."/>
            <person name="Tomita R."/>
            <person name="Iwane A.H."/>
            <person name="Miyagishima S.Y."/>
        </authorList>
    </citation>
    <scope>NUCLEOTIDE SEQUENCE</scope>
    <source>
        <strain evidence="2">NBRC 102759</strain>
    </source>
</reference>
<feature type="domain" description="Nucleolar complex-associated protein 3 N-terminal" evidence="1">
    <location>
        <begin position="21"/>
        <end position="118"/>
    </location>
</feature>
<organism evidence="2 3">
    <name type="scientific">Galdieria partita</name>
    <dbReference type="NCBI Taxonomy" id="83374"/>
    <lineage>
        <taxon>Eukaryota</taxon>
        <taxon>Rhodophyta</taxon>
        <taxon>Bangiophyceae</taxon>
        <taxon>Galdieriales</taxon>
        <taxon>Galdieriaceae</taxon>
        <taxon>Galdieria</taxon>
    </lineage>
</organism>
<sequence length="616" mass="72273">MNKNGDANGLKSTPLYEEEIRKNIAVLSEKILAKPQQNLKYLKQLFTYAFDNTPTQKEQVDTVSNIATLSITSLVIIFKDIVPGYPINQNERKEEGVTLSAETLRIRKFESQLVEYYVQLINQLLNRRKKQDNKSEKKGLGRWKKALKQVILPAHTRALCILLTDLAHFNEADRIAKALIKYTPRANEQEQSWIRETLTELLSSLHRVSGHSMKTCLSICQYMCVFAAKWNVSTPSIFCSALYCINYAALYSEYQQAVHHRGQPTQSDMSMKDPIIDERSFQRDWREAQGRPNEDERRIRFERVIQSVEQFLLCILQFAVDKHVGNIQCLREVLELFVKVSVYLSDFSLHRLELYLQKLSSHQMEDMEKNCLILKALYQVHFLQRKTRGWKEDTGYLDSLLYQSCGRLLDCRSIHNTDTSKLFGSLFKLSLWWLNPARDRLLRRKTIWRRLLWLLLRTESPLLMNIITAIFIHGIPADWNQASIDSDDQWNDSLEMLIRQSTDKNPDTSYLDDAPPFYEYFILSLHFHPYIRNHFSSLIRGRILPLNDSIEEWLSIYTDEMTFIPPVAQTMKNVRPLKRNSSFLASLPVLDEEEENIHWESYRTTTMNNKRKTKKR</sequence>
<dbReference type="PANTHER" id="PTHR14428:SF5">
    <property type="entry name" value="NUCLEOLAR COMPLEX PROTEIN 3 HOMOLOG"/>
    <property type="match status" value="1"/>
</dbReference>
<reference evidence="2" key="2">
    <citation type="submission" date="2022-01" db="EMBL/GenBank/DDBJ databases">
        <authorList>
            <person name="Hirooka S."/>
            <person name="Miyagishima S.Y."/>
        </authorList>
    </citation>
    <scope>NUCLEOTIDE SEQUENCE</scope>
    <source>
        <strain evidence="2">NBRC 102759</strain>
    </source>
</reference>
<dbReference type="EMBL" id="BQMJ01000070">
    <property type="protein sequence ID" value="GJQ15519.1"/>
    <property type="molecule type" value="Genomic_DNA"/>
</dbReference>
<protein>
    <recommendedName>
        <fullName evidence="1">Nucleolar complex-associated protein 3 N-terminal domain-containing protein</fullName>
    </recommendedName>
</protein>
<gene>
    <name evidence="2" type="ORF">GpartN1_g7310.t1</name>
</gene>
<dbReference type="InterPro" id="IPR016903">
    <property type="entry name" value="Nucleolar_cplx-assoc_3"/>
</dbReference>
<dbReference type="PANTHER" id="PTHR14428">
    <property type="entry name" value="NUCLEOLAR COMPLEX PROTEIN 3"/>
    <property type="match status" value="1"/>
</dbReference>
<dbReference type="InterPro" id="IPR011501">
    <property type="entry name" value="Noc3_N"/>
</dbReference>
<evidence type="ECO:0000313" key="3">
    <source>
        <dbReference type="Proteomes" id="UP001061958"/>
    </source>
</evidence>
<evidence type="ECO:0000313" key="2">
    <source>
        <dbReference type="EMBL" id="GJQ15519.1"/>
    </source>
</evidence>
<dbReference type="GO" id="GO:0006270">
    <property type="term" value="P:DNA replication initiation"/>
    <property type="evidence" value="ECO:0007669"/>
    <property type="project" value="TreeGrafter"/>
</dbReference>
<name>A0A9C7UTN2_9RHOD</name>
<keyword evidence="3" id="KW-1185">Reference proteome</keyword>
<dbReference type="Pfam" id="PF07540">
    <property type="entry name" value="NOC3p"/>
    <property type="match status" value="1"/>
</dbReference>
<comment type="caution">
    <text evidence="2">The sequence shown here is derived from an EMBL/GenBank/DDBJ whole genome shotgun (WGS) entry which is preliminary data.</text>
</comment>